<keyword evidence="5" id="KW-1185">Reference proteome</keyword>
<dbReference type="PRINTS" id="PR00080">
    <property type="entry name" value="SDRFAMILY"/>
</dbReference>
<gene>
    <name evidence="4" type="ORF">CSOJ01_00586</name>
</gene>
<comment type="similarity">
    <text evidence="1 3">Belongs to the short-chain dehydrogenases/reductases (SDR) family.</text>
</comment>
<dbReference type="EMBL" id="WIGN01000004">
    <property type="protein sequence ID" value="KAF6820742.1"/>
    <property type="molecule type" value="Genomic_DNA"/>
</dbReference>
<reference evidence="4 5" key="1">
    <citation type="journal article" date="2020" name="Phytopathology">
        <title>Genome Sequence Resources of Colletotrichum truncatum, C. plurivorum, C. musicola, and C. sojae: Four Species Pathogenic to Soybean (Glycine max).</title>
        <authorList>
            <person name="Rogerio F."/>
            <person name="Boufleur T.R."/>
            <person name="Ciampi-Guillardi M."/>
            <person name="Sukno S.A."/>
            <person name="Thon M.R."/>
            <person name="Massola Junior N.S."/>
            <person name="Baroncelli R."/>
        </authorList>
    </citation>
    <scope>NUCLEOTIDE SEQUENCE [LARGE SCALE GENOMIC DNA]</scope>
    <source>
        <strain evidence="4 5">LFN0009</strain>
    </source>
</reference>
<comment type="caution">
    <text evidence="4">The sequence shown here is derived from an EMBL/GenBank/DDBJ whole genome shotgun (WGS) entry which is preliminary data.</text>
</comment>
<organism evidence="4 5">
    <name type="scientific">Colletotrichum sojae</name>
    <dbReference type="NCBI Taxonomy" id="2175907"/>
    <lineage>
        <taxon>Eukaryota</taxon>
        <taxon>Fungi</taxon>
        <taxon>Dikarya</taxon>
        <taxon>Ascomycota</taxon>
        <taxon>Pezizomycotina</taxon>
        <taxon>Sordariomycetes</taxon>
        <taxon>Hypocreomycetidae</taxon>
        <taxon>Glomerellales</taxon>
        <taxon>Glomerellaceae</taxon>
        <taxon>Colletotrichum</taxon>
        <taxon>Colletotrichum orchidearum species complex</taxon>
    </lineage>
</organism>
<keyword evidence="2" id="KW-0560">Oxidoreductase</keyword>
<dbReference type="PANTHER" id="PTHR43976:SF16">
    <property type="entry name" value="SHORT-CHAIN DEHYDROGENASE_REDUCTASE FAMILY PROTEIN"/>
    <property type="match status" value="1"/>
</dbReference>
<dbReference type="CDD" id="cd05374">
    <property type="entry name" value="17beta-HSD-like_SDR_c"/>
    <property type="match status" value="1"/>
</dbReference>
<dbReference type="PRINTS" id="PR00081">
    <property type="entry name" value="GDHRDH"/>
</dbReference>
<accession>A0A8H6N544</accession>
<dbReference type="GO" id="GO:0016491">
    <property type="term" value="F:oxidoreductase activity"/>
    <property type="evidence" value="ECO:0007669"/>
    <property type="project" value="UniProtKB-KW"/>
</dbReference>
<dbReference type="InterPro" id="IPR002347">
    <property type="entry name" value="SDR_fam"/>
</dbReference>
<protein>
    <submittedName>
        <fullName evidence="4">Short-chain oxidoreductase</fullName>
    </submittedName>
</protein>
<dbReference type="Proteomes" id="UP000652219">
    <property type="component" value="Unassembled WGS sequence"/>
</dbReference>
<evidence type="ECO:0000313" key="5">
    <source>
        <dbReference type="Proteomes" id="UP000652219"/>
    </source>
</evidence>
<evidence type="ECO:0000313" key="4">
    <source>
        <dbReference type="EMBL" id="KAF6820742.1"/>
    </source>
</evidence>
<dbReference type="PANTHER" id="PTHR43976">
    <property type="entry name" value="SHORT CHAIN DEHYDROGENASE"/>
    <property type="match status" value="1"/>
</dbReference>
<evidence type="ECO:0000256" key="1">
    <source>
        <dbReference type="ARBA" id="ARBA00006484"/>
    </source>
</evidence>
<sequence>MAQDVTTRQRSTWFVTGCSSGFGEALVRKLCAEGDNVIATGREADVKLAHLRATGARVMDLDVAAPEDVIRAKVGEAWEMFPRGVDVVVNNAGKLLVGLMEEASQEEMDVCLRTNLHGPLNITRAFLPFMRGRGSGTLLYISSQGGWVADPSAGPYCTSKFALEGAVESLAQELAVIAPGIKVLIVEPGYFRTKVFTKAAVVQPHIPEFAPLNAATAAHGASIPGTERGDPGKAVARMVELVRGEGMAAGREVPLRVPLGSDASERIRNKCEEMLGICRDWEAVSKSTDW</sequence>
<evidence type="ECO:0000256" key="3">
    <source>
        <dbReference type="RuleBase" id="RU000363"/>
    </source>
</evidence>
<dbReference type="Pfam" id="PF00106">
    <property type="entry name" value="adh_short"/>
    <property type="match status" value="1"/>
</dbReference>
<evidence type="ECO:0000256" key="2">
    <source>
        <dbReference type="ARBA" id="ARBA00023002"/>
    </source>
</evidence>
<dbReference type="AlphaFoldDB" id="A0A8H6N544"/>
<proteinExistence type="inferred from homology"/>
<dbReference type="InterPro" id="IPR051911">
    <property type="entry name" value="SDR_oxidoreductase"/>
</dbReference>
<dbReference type="SUPFAM" id="SSF51735">
    <property type="entry name" value="NAD(P)-binding Rossmann-fold domains"/>
    <property type="match status" value="1"/>
</dbReference>
<dbReference type="Gene3D" id="3.40.50.720">
    <property type="entry name" value="NAD(P)-binding Rossmann-like Domain"/>
    <property type="match status" value="1"/>
</dbReference>
<name>A0A8H6N544_9PEZI</name>
<dbReference type="InterPro" id="IPR036291">
    <property type="entry name" value="NAD(P)-bd_dom_sf"/>
</dbReference>